<evidence type="ECO:0000313" key="5">
    <source>
        <dbReference type="EMBL" id="ADN02674.1"/>
    </source>
</evidence>
<dbReference type="PaxDb" id="665571-STHERM_c17390"/>
<dbReference type="PANTHER" id="PTHR11527">
    <property type="entry name" value="HEAT-SHOCK PROTEIN 20 FAMILY MEMBER"/>
    <property type="match status" value="1"/>
</dbReference>
<proteinExistence type="inferred from homology"/>
<accession>E0RP12</accession>
<dbReference type="HOGENOM" id="CLU_046737_12_0_12"/>
<dbReference type="PROSITE" id="PS51203">
    <property type="entry name" value="CS"/>
    <property type="match status" value="1"/>
</dbReference>
<dbReference type="Gene3D" id="2.60.40.790">
    <property type="match status" value="1"/>
</dbReference>
<dbReference type="CDD" id="cd06464">
    <property type="entry name" value="ACD_sHsps-like"/>
    <property type="match status" value="1"/>
</dbReference>
<keyword evidence="5" id="KW-0346">Stress response</keyword>
<dbReference type="InterPro" id="IPR008978">
    <property type="entry name" value="HSP20-like_chaperone"/>
</dbReference>
<sequence>MARDLVRRTTDTWLDELDRIQEEINRVFDLVWPETTGLFDRVTSPSLDVMETDNEVIVSCDLPGVSEKDLDITLTNNVLTIKGEKKDEKEEKKGDYYRKESWSGAFQRTVSLPDSIDPDAVKAELKNGVLTITIAKREEKKPKKIAVQVK</sequence>
<dbReference type="KEGG" id="sta:STHERM_c17390"/>
<dbReference type="Pfam" id="PF00011">
    <property type="entry name" value="HSP20"/>
    <property type="match status" value="1"/>
</dbReference>
<dbReference type="AlphaFoldDB" id="E0RP12"/>
<dbReference type="Proteomes" id="UP000001296">
    <property type="component" value="Chromosome"/>
</dbReference>
<reference evidence="5 6" key="2">
    <citation type="journal article" date="2010" name="J. Bacteriol.">
        <title>Genome sequence of the polysaccharide-degrading, thermophilic anaerobe Spirochaeta thermophila DSM 6192.</title>
        <authorList>
            <person name="Angelov A."/>
            <person name="Liebl S."/>
            <person name="Ballschmiter M."/>
            <person name="Bomeke M."/>
            <person name="Lehmann R."/>
            <person name="Liesegang H."/>
            <person name="Daniel R."/>
            <person name="Liebl W."/>
        </authorList>
    </citation>
    <scope>NUCLEOTIDE SEQUENCE [LARGE SCALE GENOMIC DNA]</scope>
    <source>
        <strain evidence="6">ATCC 49972 / DSM 6192 / RI 19.B1</strain>
    </source>
</reference>
<dbReference type="eggNOG" id="COG0071">
    <property type="taxonomic scope" value="Bacteria"/>
</dbReference>
<evidence type="ECO:0000256" key="2">
    <source>
        <dbReference type="RuleBase" id="RU003616"/>
    </source>
</evidence>
<evidence type="ECO:0000259" key="4">
    <source>
        <dbReference type="PROSITE" id="PS51203"/>
    </source>
</evidence>
<feature type="domain" description="SHSP" evidence="3">
    <location>
        <begin position="38"/>
        <end position="150"/>
    </location>
</feature>
<gene>
    <name evidence="5" type="ordered locus">STHERM_c17390</name>
</gene>
<name>E0RP12_WINT6</name>
<dbReference type="PROSITE" id="PS01031">
    <property type="entry name" value="SHSP"/>
    <property type="match status" value="1"/>
</dbReference>
<comment type="similarity">
    <text evidence="1 2">Belongs to the small heat shock protein (HSP20) family.</text>
</comment>
<evidence type="ECO:0000313" key="6">
    <source>
        <dbReference type="Proteomes" id="UP000001296"/>
    </source>
</evidence>
<dbReference type="InterPro" id="IPR031107">
    <property type="entry name" value="Small_HSP"/>
</dbReference>
<evidence type="ECO:0000259" key="3">
    <source>
        <dbReference type="PROSITE" id="PS01031"/>
    </source>
</evidence>
<protein>
    <submittedName>
        <fullName evidence="5">Putative heat shock protein</fullName>
    </submittedName>
</protein>
<dbReference type="RefSeq" id="WP_013314513.1">
    <property type="nucleotide sequence ID" value="NC_014484.1"/>
</dbReference>
<dbReference type="EMBL" id="CP001698">
    <property type="protein sequence ID" value="ADN02674.1"/>
    <property type="molecule type" value="Genomic_DNA"/>
</dbReference>
<reference key="1">
    <citation type="submission" date="2009-08" db="EMBL/GenBank/DDBJ databases">
        <title>The genome sequence of Spirochaeta thermophila DSM6192.</title>
        <authorList>
            <person name="Angelov A."/>
            <person name="Mientus M."/>
            <person name="Wittenberg S."/>
            <person name="Lehmann R."/>
            <person name="Liesegang H."/>
            <person name="Daniel R."/>
            <person name="Liebl W."/>
        </authorList>
    </citation>
    <scope>NUCLEOTIDE SEQUENCE</scope>
    <source>
        <strain>DSM 6192</strain>
    </source>
</reference>
<organism evidence="5 6">
    <name type="scientific">Winmispira thermophila (strain ATCC 49972 / DSM 6192 / RI 19.B1)</name>
    <name type="common">Spirochaeta thermophila</name>
    <dbReference type="NCBI Taxonomy" id="665571"/>
    <lineage>
        <taxon>Bacteria</taxon>
        <taxon>Pseudomonadati</taxon>
        <taxon>Spirochaetota</taxon>
        <taxon>Spirochaetia</taxon>
        <taxon>Winmispirales</taxon>
        <taxon>Winmispiraceae</taxon>
        <taxon>Winmispira</taxon>
    </lineage>
</organism>
<dbReference type="SUPFAM" id="SSF49764">
    <property type="entry name" value="HSP20-like chaperones"/>
    <property type="match status" value="1"/>
</dbReference>
<dbReference type="InterPro" id="IPR007052">
    <property type="entry name" value="CS_dom"/>
</dbReference>
<dbReference type="InterPro" id="IPR002068">
    <property type="entry name" value="A-crystallin/Hsp20_dom"/>
</dbReference>
<evidence type="ECO:0000256" key="1">
    <source>
        <dbReference type="PROSITE-ProRule" id="PRU00285"/>
    </source>
</evidence>
<feature type="domain" description="CS" evidence="4">
    <location>
        <begin position="42"/>
        <end position="145"/>
    </location>
</feature>